<comment type="caution">
    <text evidence="3">The sequence shown here is derived from an EMBL/GenBank/DDBJ whole genome shotgun (WGS) entry which is preliminary data.</text>
</comment>
<dbReference type="PANTHER" id="PTHR43008">
    <property type="entry name" value="BENZIL REDUCTASE"/>
    <property type="match status" value="1"/>
</dbReference>
<dbReference type="InterPro" id="IPR030981">
    <property type="entry name" value="SDR_subfam_2"/>
</dbReference>
<dbReference type="PRINTS" id="PR00081">
    <property type="entry name" value="GDHRDH"/>
</dbReference>
<dbReference type="NCBIfam" id="NF040491">
    <property type="entry name" value="SDR_subfam_4"/>
    <property type="match status" value="1"/>
</dbReference>
<dbReference type="PANTHER" id="PTHR43008:SF4">
    <property type="entry name" value="CHAIN DEHYDROGENASE, PUTATIVE (AFU_ORTHOLOGUE AFUA_4G08710)-RELATED"/>
    <property type="match status" value="1"/>
</dbReference>
<keyword evidence="2" id="KW-0560">Oxidoreductase</keyword>
<evidence type="ECO:0000313" key="4">
    <source>
        <dbReference type="Proteomes" id="UP000651728"/>
    </source>
</evidence>
<dbReference type="SUPFAM" id="SSF51735">
    <property type="entry name" value="NAD(P)-binding Rossmann-fold domains"/>
    <property type="match status" value="1"/>
</dbReference>
<comment type="similarity">
    <text evidence="1">Belongs to the short-chain dehydrogenases/reductases (SDR) family.</text>
</comment>
<dbReference type="EMBL" id="BOOB01000062">
    <property type="protein sequence ID" value="GIH36504.1"/>
    <property type="molecule type" value="Genomic_DNA"/>
</dbReference>
<reference evidence="3 4" key="1">
    <citation type="submission" date="2021-01" db="EMBL/GenBank/DDBJ databases">
        <title>Whole genome shotgun sequence of Microbispora amethystogenes NBRC 101907.</title>
        <authorList>
            <person name="Komaki H."/>
            <person name="Tamura T."/>
        </authorList>
    </citation>
    <scope>NUCLEOTIDE SEQUENCE [LARGE SCALE GENOMIC DNA]</scope>
    <source>
        <strain evidence="3 4">NBRC 101907</strain>
    </source>
</reference>
<sequence>MPVVSKGSESGGSGPEEGRRVALVTGAARGIGAAVVRALCARGYRVVAVDSCAADGPARPAGVTYPLAADADLKSLADDLPGAVVPYIADVRDRDALARAAAVAADRFGRLDAAVAAAAVMAGGLPLWETPDTHVRALWETDVLGVWNTAAACVPHMLAGPEPGACRFVAVASAAGSHGLFRLSAYTMAKHAVVGLVRGLAADLVGTGVTAAAVSPGSTRTPMLAATAEVYGLDGVECFSSSQLLRRLIEPAEIAETIAFCCSREGGVVNGSVISADGGFTP</sequence>
<dbReference type="NCBIfam" id="TIGR04504">
    <property type="entry name" value="SDR_subfam_2"/>
    <property type="match status" value="1"/>
</dbReference>
<protein>
    <submittedName>
        <fullName evidence="3">Short chain dehydrogenase/reductase</fullName>
    </submittedName>
</protein>
<dbReference type="InterPro" id="IPR036291">
    <property type="entry name" value="NAD(P)-bd_dom_sf"/>
</dbReference>
<dbReference type="InterPro" id="IPR002347">
    <property type="entry name" value="SDR_fam"/>
</dbReference>
<dbReference type="Pfam" id="PF13561">
    <property type="entry name" value="adh_short_C2"/>
    <property type="match status" value="1"/>
</dbReference>
<organism evidence="3 4">
    <name type="scientific">Microbispora amethystogenes</name>
    <dbReference type="NCBI Taxonomy" id="1427754"/>
    <lineage>
        <taxon>Bacteria</taxon>
        <taxon>Bacillati</taxon>
        <taxon>Actinomycetota</taxon>
        <taxon>Actinomycetes</taxon>
        <taxon>Streptosporangiales</taxon>
        <taxon>Streptosporangiaceae</taxon>
        <taxon>Microbispora</taxon>
    </lineage>
</organism>
<dbReference type="PROSITE" id="PS00061">
    <property type="entry name" value="ADH_SHORT"/>
    <property type="match status" value="1"/>
</dbReference>
<name>A0ABQ4FNX3_9ACTN</name>
<evidence type="ECO:0000256" key="1">
    <source>
        <dbReference type="ARBA" id="ARBA00006484"/>
    </source>
</evidence>
<gene>
    <name evidence="3" type="ORF">Mam01_66680</name>
</gene>
<dbReference type="InterPro" id="IPR020904">
    <property type="entry name" value="Sc_DH/Rdtase_CS"/>
</dbReference>
<accession>A0ABQ4FNX3</accession>
<keyword evidence="4" id="KW-1185">Reference proteome</keyword>
<proteinExistence type="inferred from homology"/>
<evidence type="ECO:0000313" key="3">
    <source>
        <dbReference type="EMBL" id="GIH36504.1"/>
    </source>
</evidence>
<evidence type="ECO:0000256" key="2">
    <source>
        <dbReference type="ARBA" id="ARBA00023002"/>
    </source>
</evidence>
<dbReference type="CDD" id="cd05233">
    <property type="entry name" value="SDR_c"/>
    <property type="match status" value="1"/>
</dbReference>
<dbReference type="Gene3D" id="3.40.50.720">
    <property type="entry name" value="NAD(P)-binding Rossmann-like Domain"/>
    <property type="match status" value="1"/>
</dbReference>
<dbReference type="Proteomes" id="UP000651728">
    <property type="component" value="Unassembled WGS sequence"/>
</dbReference>